<dbReference type="InterPro" id="IPR043130">
    <property type="entry name" value="CDP-OH_PTrfase_TM_dom"/>
</dbReference>
<dbReference type="PANTHER" id="PTHR14269">
    <property type="entry name" value="CDP-DIACYLGLYCEROL--GLYCEROL-3-PHOSPHATE 3-PHOSPHATIDYLTRANSFERASE-RELATED"/>
    <property type="match status" value="1"/>
</dbReference>
<keyword evidence="13" id="KW-1208">Phospholipid metabolism</keyword>
<dbReference type="PROSITE" id="PS00379">
    <property type="entry name" value="CDP_ALCOHOL_P_TRANSF"/>
    <property type="match status" value="1"/>
</dbReference>
<name>A0A3D8J8F7_9HELI</name>
<sequence length="282" mass="31666">MKLNPLYILPNLFTAASIFMGIMAIFMAHKALIADNPKHFIFACWCILFSMILDGLDGRVARLTNTASKFGVEFDSLADVVAFGVAPAVLLYFYVGHEYGRYGIAISGLFVVLGAVRLARFNITTNVETNSFVGLPIPSAAAIICLWILVTEYNEFAVFGLFTFLRTHSYLFLVLAFCIALLMVSNIRYPSFKKFKWNLKYFIVILILLALVIAQTSLTLCAVFSLYMLYGVLRWLFIIVFKILFRKKSTTVTLLTYADSVHDKDVAMTNLTSEKDSNTPKS</sequence>
<organism evidence="17 18">
    <name type="scientific">Helicobacter aurati</name>
    <dbReference type="NCBI Taxonomy" id="137778"/>
    <lineage>
        <taxon>Bacteria</taxon>
        <taxon>Pseudomonadati</taxon>
        <taxon>Campylobacterota</taxon>
        <taxon>Epsilonproteobacteria</taxon>
        <taxon>Campylobacterales</taxon>
        <taxon>Helicobacteraceae</taxon>
        <taxon>Helicobacter</taxon>
    </lineage>
</organism>
<evidence type="ECO:0000256" key="13">
    <source>
        <dbReference type="ARBA" id="ARBA00023264"/>
    </source>
</evidence>
<keyword evidence="11 16" id="KW-0472">Membrane</keyword>
<reference evidence="17 18" key="1">
    <citation type="submission" date="2018-04" db="EMBL/GenBank/DDBJ databases">
        <title>Novel Campyloabacter and Helicobacter Species and Strains.</title>
        <authorList>
            <person name="Mannion A.J."/>
            <person name="Shen Z."/>
            <person name="Fox J.G."/>
        </authorList>
    </citation>
    <scope>NUCLEOTIDE SEQUENCE [LARGE SCALE GENOMIC DNA]</scope>
    <source>
        <strain evidence="17 18">MIT 97-5075</strain>
    </source>
</reference>
<dbReference type="Proteomes" id="UP000256424">
    <property type="component" value="Unassembled WGS sequence"/>
</dbReference>
<evidence type="ECO:0000256" key="7">
    <source>
        <dbReference type="ARBA" id="ARBA00022679"/>
    </source>
</evidence>
<evidence type="ECO:0000313" key="17">
    <source>
        <dbReference type="EMBL" id="RDU73708.1"/>
    </source>
</evidence>
<comment type="caution">
    <text evidence="17">The sequence shown here is derived from an EMBL/GenBank/DDBJ whole genome shotgun (WGS) entry which is preliminary data.</text>
</comment>
<evidence type="ECO:0000313" key="18">
    <source>
        <dbReference type="Proteomes" id="UP000256424"/>
    </source>
</evidence>
<evidence type="ECO:0000256" key="6">
    <source>
        <dbReference type="ARBA" id="ARBA00022516"/>
    </source>
</evidence>
<dbReference type="InterPro" id="IPR000462">
    <property type="entry name" value="CDP-OH_P_trans"/>
</dbReference>
<dbReference type="OrthoDB" id="9777147at2"/>
<evidence type="ECO:0000256" key="3">
    <source>
        <dbReference type="ARBA" id="ARBA00010441"/>
    </source>
</evidence>
<dbReference type="GO" id="GO:0016020">
    <property type="term" value="C:membrane"/>
    <property type="evidence" value="ECO:0007669"/>
    <property type="project" value="InterPro"/>
</dbReference>
<feature type="transmembrane region" description="Helical" evidence="16">
    <location>
        <begin position="131"/>
        <end position="150"/>
    </location>
</feature>
<dbReference type="Gene3D" id="1.20.120.1760">
    <property type="match status" value="1"/>
</dbReference>
<dbReference type="AlphaFoldDB" id="A0A3D8J8F7"/>
<evidence type="ECO:0000256" key="12">
    <source>
        <dbReference type="ARBA" id="ARBA00023209"/>
    </source>
</evidence>
<dbReference type="EC" id="2.7.8.8" evidence="4"/>
<dbReference type="GO" id="GO:0012505">
    <property type="term" value="C:endomembrane system"/>
    <property type="evidence" value="ECO:0007669"/>
    <property type="project" value="UniProtKB-SubCell"/>
</dbReference>
<keyword evidence="6" id="KW-0444">Lipid biosynthesis</keyword>
<evidence type="ECO:0000256" key="9">
    <source>
        <dbReference type="ARBA" id="ARBA00022989"/>
    </source>
</evidence>
<protein>
    <recommendedName>
        <fullName evidence="5">CDP-diacylglycerol--serine O-phosphatidyltransferase</fullName>
        <ecNumber evidence="4">2.7.8.8</ecNumber>
    </recommendedName>
    <alternativeName>
        <fullName evidence="14">Phosphatidylserine synthase</fullName>
    </alternativeName>
</protein>
<dbReference type="InterPro" id="IPR048254">
    <property type="entry name" value="CDP_ALCOHOL_P_TRANSF_CS"/>
</dbReference>
<feature type="transmembrane region" description="Helical" evidence="16">
    <location>
        <begin position="12"/>
        <end position="33"/>
    </location>
</feature>
<keyword evidence="9 16" id="KW-1133">Transmembrane helix</keyword>
<feature type="transmembrane region" description="Helical" evidence="16">
    <location>
        <begin position="224"/>
        <end position="245"/>
    </location>
</feature>
<evidence type="ECO:0000256" key="10">
    <source>
        <dbReference type="ARBA" id="ARBA00023098"/>
    </source>
</evidence>
<keyword evidence="8 16" id="KW-0812">Transmembrane</keyword>
<evidence type="ECO:0000256" key="14">
    <source>
        <dbReference type="ARBA" id="ARBA00032361"/>
    </source>
</evidence>
<proteinExistence type="inferred from homology"/>
<feature type="transmembrane region" description="Helical" evidence="16">
    <location>
        <begin position="170"/>
        <end position="189"/>
    </location>
</feature>
<evidence type="ECO:0000256" key="5">
    <source>
        <dbReference type="ARBA" id="ARBA00017171"/>
    </source>
</evidence>
<evidence type="ECO:0000256" key="4">
    <source>
        <dbReference type="ARBA" id="ARBA00013174"/>
    </source>
</evidence>
<dbReference type="NCBIfam" id="TIGR00473">
    <property type="entry name" value="pssA"/>
    <property type="match status" value="1"/>
</dbReference>
<evidence type="ECO:0000256" key="15">
    <source>
        <dbReference type="RuleBase" id="RU003750"/>
    </source>
</evidence>
<feature type="transmembrane region" description="Helical" evidence="16">
    <location>
        <begin position="201"/>
        <end position="218"/>
    </location>
</feature>
<evidence type="ECO:0000256" key="16">
    <source>
        <dbReference type="SAM" id="Phobius"/>
    </source>
</evidence>
<keyword evidence="10" id="KW-0443">Lipid metabolism</keyword>
<comment type="catalytic activity">
    <reaction evidence="1">
        <text>a CDP-1,2-diacyl-sn-glycerol + L-serine = a 1,2-diacyl-sn-glycero-3-phospho-L-serine + CMP + H(+)</text>
        <dbReference type="Rhea" id="RHEA:16913"/>
        <dbReference type="ChEBI" id="CHEBI:15378"/>
        <dbReference type="ChEBI" id="CHEBI:33384"/>
        <dbReference type="ChEBI" id="CHEBI:57262"/>
        <dbReference type="ChEBI" id="CHEBI:58332"/>
        <dbReference type="ChEBI" id="CHEBI:60377"/>
        <dbReference type="EC" id="2.7.8.8"/>
    </reaction>
</comment>
<evidence type="ECO:0000256" key="1">
    <source>
        <dbReference type="ARBA" id="ARBA00000287"/>
    </source>
</evidence>
<evidence type="ECO:0000256" key="8">
    <source>
        <dbReference type="ARBA" id="ARBA00022692"/>
    </source>
</evidence>
<accession>A0A3D8J8F7</accession>
<feature type="transmembrane region" description="Helical" evidence="16">
    <location>
        <begin position="77"/>
        <end position="95"/>
    </location>
</feature>
<keyword evidence="7 15" id="KW-0808">Transferase</keyword>
<dbReference type="EMBL" id="NXLW01000001">
    <property type="protein sequence ID" value="RDU73708.1"/>
    <property type="molecule type" value="Genomic_DNA"/>
</dbReference>
<dbReference type="Pfam" id="PF01066">
    <property type="entry name" value="CDP-OH_P_transf"/>
    <property type="match status" value="1"/>
</dbReference>
<keyword evidence="12" id="KW-0594">Phospholipid biosynthesis</keyword>
<comment type="similarity">
    <text evidence="3 15">Belongs to the CDP-alcohol phosphatidyltransferase class-I family.</text>
</comment>
<dbReference type="InterPro" id="IPR004533">
    <property type="entry name" value="CDP-diaglyc--ser_O-PTrfase"/>
</dbReference>
<gene>
    <name evidence="17" type="primary">pssA</name>
    <name evidence="17" type="ORF">CQA66_00545</name>
</gene>
<dbReference type="GO" id="GO:0008654">
    <property type="term" value="P:phospholipid biosynthetic process"/>
    <property type="evidence" value="ECO:0007669"/>
    <property type="project" value="UniProtKB-KW"/>
</dbReference>
<evidence type="ECO:0000256" key="11">
    <source>
        <dbReference type="ARBA" id="ARBA00023136"/>
    </source>
</evidence>
<feature type="transmembrane region" description="Helical" evidence="16">
    <location>
        <begin position="101"/>
        <end position="119"/>
    </location>
</feature>
<dbReference type="GO" id="GO:0003882">
    <property type="term" value="F:CDP-diacylglycerol-serine O-phosphatidyltransferase activity"/>
    <property type="evidence" value="ECO:0007669"/>
    <property type="project" value="UniProtKB-EC"/>
</dbReference>
<dbReference type="InterPro" id="IPR050324">
    <property type="entry name" value="CDP-alcohol_PTase-I"/>
</dbReference>
<feature type="transmembrane region" description="Helical" evidence="16">
    <location>
        <begin position="39"/>
        <end position="56"/>
    </location>
</feature>
<dbReference type="PANTHER" id="PTHR14269:SF61">
    <property type="entry name" value="CDP-DIACYLGLYCEROL--SERINE O-PHOSPHATIDYLTRANSFERASE"/>
    <property type="match status" value="1"/>
</dbReference>
<comment type="subcellular location">
    <subcellularLocation>
        <location evidence="2">Endomembrane system</location>
        <topology evidence="2">Multi-pass membrane protein</topology>
    </subcellularLocation>
</comment>
<evidence type="ECO:0000256" key="2">
    <source>
        <dbReference type="ARBA" id="ARBA00004127"/>
    </source>
</evidence>
<keyword evidence="18" id="KW-1185">Reference proteome</keyword>